<comment type="caution">
    <text evidence="4">The sequence shown here is derived from an EMBL/GenBank/DDBJ whole genome shotgun (WGS) entry which is preliminary data.</text>
</comment>
<evidence type="ECO:0000313" key="4">
    <source>
        <dbReference type="EMBL" id="PTE13720.1"/>
    </source>
</evidence>
<dbReference type="CDD" id="cd04301">
    <property type="entry name" value="NAT_SF"/>
    <property type="match status" value="1"/>
</dbReference>
<gene>
    <name evidence="4" type="ORF">C5F44_13070</name>
</gene>
<evidence type="ECO:0000256" key="1">
    <source>
        <dbReference type="ARBA" id="ARBA00022679"/>
    </source>
</evidence>
<dbReference type="InterPro" id="IPR016181">
    <property type="entry name" value="Acyl_CoA_acyltransferase"/>
</dbReference>
<protein>
    <submittedName>
        <fullName evidence="4">GNAT family N-acetyltransferase</fullName>
    </submittedName>
</protein>
<dbReference type="AlphaFoldDB" id="A0A2T4J747"/>
<dbReference type="PANTHER" id="PTHR43877">
    <property type="entry name" value="AMINOALKYLPHOSPHONATE N-ACETYLTRANSFERASE-RELATED-RELATED"/>
    <property type="match status" value="1"/>
</dbReference>
<organism evidence="4 5">
    <name type="scientific">Fuscovulum blasticum DSM 2131</name>
    <dbReference type="NCBI Taxonomy" id="1188250"/>
    <lineage>
        <taxon>Bacteria</taxon>
        <taxon>Pseudomonadati</taxon>
        <taxon>Pseudomonadota</taxon>
        <taxon>Alphaproteobacteria</taxon>
        <taxon>Rhodobacterales</taxon>
        <taxon>Paracoccaceae</taxon>
        <taxon>Pseudogemmobacter</taxon>
    </lineage>
</organism>
<dbReference type="PROSITE" id="PS51186">
    <property type="entry name" value="GNAT"/>
    <property type="match status" value="1"/>
</dbReference>
<dbReference type="InterPro" id="IPR050832">
    <property type="entry name" value="Bact_Acetyltransf"/>
</dbReference>
<dbReference type="Gene3D" id="3.40.630.30">
    <property type="match status" value="1"/>
</dbReference>
<keyword evidence="2" id="KW-0012">Acyltransferase</keyword>
<dbReference type="RefSeq" id="WP_107673978.1">
    <property type="nucleotide sequence ID" value="NZ_PZKE01000012.1"/>
</dbReference>
<evidence type="ECO:0000313" key="5">
    <source>
        <dbReference type="Proteomes" id="UP000241362"/>
    </source>
</evidence>
<evidence type="ECO:0000259" key="3">
    <source>
        <dbReference type="PROSITE" id="PS51186"/>
    </source>
</evidence>
<sequence length="162" mass="17655">MPTIRPLDAATDTDLVRAFYTAAPDYWLLAEGACDPQVKAVEFFTDGPPGIDPATGNRLGLFLNGRLSGLLELSYGFPQPQDAYIGLMVLGPWAQGSGHGRALLVRAETLARAKGAPQLYLGVLDANPRGRAFWEREGFAPTGIRRFDEADGQWIERLVKPL</sequence>
<dbReference type="PANTHER" id="PTHR43877:SF2">
    <property type="entry name" value="AMINOALKYLPHOSPHONATE N-ACETYLTRANSFERASE-RELATED"/>
    <property type="match status" value="1"/>
</dbReference>
<dbReference type="SUPFAM" id="SSF55729">
    <property type="entry name" value="Acyl-CoA N-acyltransferases (Nat)"/>
    <property type="match status" value="1"/>
</dbReference>
<feature type="domain" description="N-acetyltransferase" evidence="3">
    <location>
        <begin position="2"/>
        <end position="160"/>
    </location>
</feature>
<dbReference type="InterPro" id="IPR000182">
    <property type="entry name" value="GNAT_dom"/>
</dbReference>
<dbReference type="GO" id="GO:0016747">
    <property type="term" value="F:acyltransferase activity, transferring groups other than amino-acyl groups"/>
    <property type="evidence" value="ECO:0007669"/>
    <property type="project" value="InterPro"/>
</dbReference>
<proteinExistence type="predicted"/>
<keyword evidence="1 4" id="KW-0808">Transferase</keyword>
<dbReference type="Pfam" id="PF00583">
    <property type="entry name" value="Acetyltransf_1"/>
    <property type="match status" value="1"/>
</dbReference>
<keyword evidence="5" id="KW-1185">Reference proteome</keyword>
<name>A0A2T4J747_FUSBL</name>
<reference evidence="4 5" key="1">
    <citation type="submission" date="2018-03" db="EMBL/GenBank/DDBJ databases">
        <title>Rhodobacter blasticus.</title>
        <authorList>
            <person name="Meyer T.E."/>
            <person name="Miller S."/>
            <person name="Lodha T."/>
            <person name="Gandham S."/>
            <person name="Chintalapati S."/>
            <person name="Chintalapati V.R."/>
        </authorList>
    </citation>
    <scope>NUCLEOTIDE SEQUENCE [LARGE SCALE GENOMIC DNA]</scope>
    <source>
        <strain evidence="4 5">DSM 2131</strain>
    </source>
</reference>
<dbReference type="EMBL" id="PZKE01000012">
    <property type="protein sequence ID" value="PTE13720.1"/>
    <property type="molecule type" value="Genomic_DNA"/>
</dbReference>
<evidence type="ECO:0000256" key="2">
    <source>
        <dbReference type="ARBA" id="ARBA00023315"/>
    </source>
</evidence>
<dbReference type="Proteomes" id="UP000241362">
    <property type="component" value="Unassembled WGS sequence"/>
</dbReference>
<accession>A0A2T4J747</accession>